<evidence type="ECO:0000313" key="2">
    <source>
        <dbReference type="Proteomes" id="UP000093352"/>
    </source>
</evidence>
<dbReference type="InterPro" id="IPR013321">
    <property type="entry name" value="Arc_rbn_hlx_hlx"/>
</dbReference>
<dbReference type="Proteomes" id="UP000093352">
    <property type="component" value="Unassembled WGS sequence"/>
</dbReference>
<comment type="caution">
    <text evidence="1">The sequence shown here is derived from an EMBL/GenBank/DDBJ whole genome shotgun (WGS) entry which is preliminary data.</text>
</comment>
<accession>A0A371IKG0</accession>
<organism evidence="1 2">
    <name type="scientific">Criibacterium bergeronii</name>
    <dbReference type="NCBI Taxonomy" id="1871336"/>
    <lineage>
        <taxon>Bacteria</taxon>
        <taxon>Bacillati</taxon>
        <taxon>Bacillota</taxon>
        <taxon>Clostridia</taxon>
        <taxon>Peptostreptococcales</taxon>
        <taxon>Filifactoraceae</taxon>
        <taxon>Criibacterium</taxon>
    </lineage>
</organism>
<dbReference type="GO" id="GO:0006355">
    <property type="term" value="P:regulation of DNA-templated transcription"/>
    <property type="evidence" value="ECO:0007669"/>
    <property type="project" value="InterPro"/>
</dbReference>
<keyword evidence="2" id="KW-1185">Reference proteome</keyword>
<evidence type="ECO:0000313" key="1">
    <source>
        <dbReference type="EMBL" id="RDY20969.1"/>
    </source>
</evidence>
<sequence>MKADSACKAMGLTMSSAINIFLTTEIIGRLN</sequence>
<protein>
    <submittedName>
        <fullName evidence="1">Uncharacterized protein</fullName>
    </submittedName>
</protein>
<dbReference type="AlphaFoldDB" id="A0A371IKG0"/>
<dbReference type="Gene3D" id="1.10.1220.10">
    <property type="entry name" value="Met repressor-like"/>
    <property type="match status" value="1"/>
</dbReference>
<dbReference type="EMBL" id="MBEW02000016">
    <property type="protein sequence ID" value="RDY20969.1"/>
    <property type="molecule type" value="Genomic_DNA"/>
</dbReference>
<gene>
    <name evidence="1" type="ORF">BBG48_007480</name>
</gene>
<name>A0A371IKG0_9FIRM</name>
<reference evidence="1 2" key="1">
    <citation type="journal article" date="2016" name="Genome Announc.">
        <title>Draft Genome Sequence of Criibacterium bergeronii gen. nov., sp. nov., Strain CCRI-22567T, Isolated from a Vaginal Sample from a Woman with Bacterial Vaginosis.</title>
        <authorList>
            <person name="Maheux A.F."/>
            <person name="Berube E."/>
            <person name="Boudreau D.K."/>
            <person name="Raymond F."/>
            <person name="Corbeil J."/>
            <person name="Roy P.H."/>
            <person name="Boissinot M."/>
            <person name="Omar R.F."/>
        </authorList>
    </citation>
    <scope>NUCLEOTIDE SEQUENCE [LARGE SCALE GENOMIC DNA]</scope>
    <source>
        <strain evidence="1 2">CCRI-22567</strain>
    </source>
</reference>
<proteinExistence type="predicted"/>